<gene>
    <name evidence="1" type="ORF">NST17_19660</name>
</gene>
<protein>
    <submittedName>
        <fullName evidence="1">Uncharacterized protein</fullName>
    </submittedName>
</protein>
<reference evidence="1 2" key="1">
    <citation type="submission" date="2024-03" db="EMBL/GenBank/DDBJ databases">
        <title>Bacilli Hybrid Assemblies.</title>
        <authorList>
            <person name="Kovac J."/>
        </authorList>
    </citation>
    <scope>NUCLEOTIDE SEQUENCE [LARGE SCALE GENOMIC DNA]</scope>
    <source>
        <strain evidence="1 2">FSL M8-0022</strain>
    </source>
</reference>
<evidence type="ECO:0000313" key="1">
    <source>
        <dbReference type="EMBL" id="MEL3959373.1"/>
    </source>
</evidence>
<name>A0ABU9K3I9_9BACI</name>
<comment type="caution">
    <text evidence="1">The sequence shown here is derived from an EMBL/GenBank/DDBJ whole genome shotgun (WGS) entry which is preliminary data.</text>
</comment>
<dbReference type="Proteomes" id="UP001459714">
    <property type="component" value="Unassembled WGS sequence"/>
</dbReference>
<dbReference type="RefSeq" id="WP_342021011.1">
    <property type="nucleotide sequence ID" value="NZ_JBBYAK010000002.1"/>
</dbReference>
<dbReference type="EMBL" id="JBBYAK010000002">
    <property type="protein sequence ID" value="MEL3959373.1"/>
    <property type="molecule type" value="Genomic_DNA"/>
</dbReference>
<sequence length="73" mass="8932">MQLKKIDFDFNNVTISFEYNNMLGDDLKSYFYDEFKGTGFYVDWDTVEEKLYFLEEQKNGVHIYKCLWTTTDW</sequence>
<accession>A0ABU9K3I9</accession>
<proteinExistence type="predicted"/>
<keyword evidence="2" id="KW-1185">Reference proteome</keyword>
<organism evidence="1 2">
    <name type="scientific">Caldifermentibacillus hisashii</name>
    <dbReference type="NCBI Taxonomy" id="996558"/>
    <lineage>
        <taxon>Bacteria</taxon>
        <taxon>Bacillati</taxon>
        <taxon>Bacillota</taxon>
        <taxon>Bacilli</taxon>
        <taxon>Bacillales</taxon>
        <taxon>Bacillaceae</taxon>
        <taxon>Caldifermentibacillus</taxon>
    </lineage>
</organism>
<evidence type="ECO:0000313" key="2">
    <source>
        <dbReference type="Proteomes" id="UP001459714"/>
    </source>
</evidence>